<sequence length="632" mass="72482">MNLLFLNFWEHFDILEIFIKNCFFNIRIGNVNWQTTSFPTPKNEEEEEKNIFVKQKQQHFTNKRTTTKQTNTLNNITIKEHLGTTTTNEGLLNDFWSELEHEDEIEEEEEEDEVKQLDQNKINNEENILDVLGGVKDSSRHKREIAKYSDNNEEFFEETFQPTIEFNWAQEKIRRLAQSLLFSSPGIAITISHFPSYVILRRFGSYLPIFIALLISSIITGGFPFILGLDAPFPLIMVSRILLGICFSPVFTFFGQMSAQWASVGEQHFFVLTGFLALLFGPIISWIFTVCFLWFDAKSRIFVFGFHGALSLSLAFIWLILYRDQPQTHKLVNGEELHYIVKRKPRQKHTLLELNLPNSLACLLLRSTSAWAVWISSFCFFFAILTLLIFYPIFLHKIMRQSLDWWYLTFLTFLLCHFISSFILHKMKLNILRHNTLIVRIFNNFAFAISAIIFLFIAMLPGNEEQPFTNNWRLILLSISLFPLGFTSLGFIKSAVISGGTHFTQYIISHMQLAFGLAYTLIPTLLFSNISATSVLVHWRLLFLICALLLLLGVAIFTILGRGTPTSWAEQWSQEAVGDIPLLFVKFSPQHQPLRSSATSPAAAQLASVASEAAAAGAALSSMHRFYDGERL</sequence>
<name>A0ACB0YLU2_MELEN</name>
<proteinExistence type="predicted"/>
<protein>
    <submittedName>
        <fullName evidence="1">Uncharacterized protein</fullName>
    </submittedName>
</protein>
<comment type="caution">
    <text evidence="1">The sequence shown here is derived from an EMBL/GenBank/DDBJ whole genome shotgun (WGS) entry which is preliminary data.</text>
</comment>
<evidence type="ECO:0000313" key="2">
    <source>
        <dbReference type="Proteomes" id="UP001497535"/>
    </source>
</evidence>
<reference evidence="1" key="1">
    <citation type="submission" date="2023-11" db="EMBL/GenBank/DDBJ databases">
        <authorList>
            <person name="Poullet M."/>
        </authorList>
    </citation>
    <scope>NUCLEOTIDE SEQUENCE</scope>
    <source>
        <strain evidence="1">E1834</strain>
    </source>
</reference>
<dbReference type="Proteomes" id="UP001497535">
    <property type="component" value="Unassembled WGS sequence"/>
</dbReference>
<evidence type="ECO:0000313" key="1">
    <source>
        <dbReference type="EMBL" id="CAK5052964.1"/>
    </source>
</evidence>
<dbReference type="EMBL" id="CAVMJV010000015">
    <property type="protein sequence ID" value="CAK5052964.1"/>
    <property type="molecule type" value="Genomic_DNA"/>
</dbReference>
<keyword evidence="2" id="KW-1185">Reference proteome</keyword>
<accession>A0ACB0YLU2</accession>
<organism evidence="1 2">
    <name type="scientific">Meloidogyne enterolobii</name>
    <name type="common">Root-knot nematode worm</name>
    <name type="synonym">Meloidogyne mayaguensis</name>
    <dbReference type="NCBI Taxonomy" id="390850"/>
    <lineage>
        <taxon>Eukaryota</taxon>
        <taxon>Metazoa</taxon>
        <taxon>Ecdysozoa</taxon>
        <taxon>Nematoda</taxon>
        <taxon>Chromadorea</taxon>
        <taxon>Rhabditida</taxon>
        <taxon>Tylenchina</taxon>
        <taxon>Tylenchomorpha</taxon>
        <taxon>Tylenchoidea</taxon>
        <taxon>Meloidogynidae</taxon>
        <taxon>Meloidogyninae</taxon>
        <taxon>Meloidogyne</taxon>
    </lineage>
</organism>
<gene>
    <name evidence="1" type="ORF">MENTE1834_LOCUS13998</name>
</gene>